<keyword evidence="4" id="KW-1185">Reference proteome</keyword>
<proteinExistence type="predicted"/>
<organism evidence="3 4">
    <name type="scientific">Microcoleus asticus IPMA8</name>
    <dbReference type="NCBI Taxonomy" id="2563858"/>
    <lineage>
        <taxon>Bacteria</taxon>
        <taxon>Bacillati</taxon>
        <taxon>Cyanobacteriota</taxon>
        <taxon>Cyanophyceae</taxon>
        <taxon>Oscillatoriophycideae</taxon>
        <taxon>Oscillatoriales</taxon>
        <taxon>Microcoleaceae</taxon>
        <taxon>Microcoleus</taxon>
        <taxon>Microcoleus asticus</taxon>
    </lineage>
</organism>
<dbReference type="RefSeq" id="WP_172193026.1">
    <property type="nucleotide sequence ID" value="NZ_CAWPPK010000126.1"/>
</dbReference>
<feature type="domain" description="Tyr recombinase" evidence="2">
    <location>
        <begin position="7"/>
        <end position="188"/>
    </location>
</feature>
<sequence length="190" mass="21977">MKIAGIGQATPLCQRTFNQISNLFVTDCHKLFLNFAWYTGERPEAILSLDVKHVYSDVLRRQPRESILYPASIRKDKQTREVFTHDELKLMLMSYAPPETGFLFPSLYKSDRHLSRQAMDKAFRRAVKKAGLDNQGFSLYSARRGFITRLNNQGYDIKLIQKLSGHRSLTSLIRYIDVTDDQLRNAIANF</sequence>
<dbReference type="PANTHER" id="PTHR30349:SF64">
    <property type="entry name" value="PROPHAGE INTEGRASE INTD-RELATED"/>
    <property type="match status" value="1"/>
</dbReference>
<dbReference type="EMBL" id="SRRZ01000211">
    <property type="protein sequence ID" value="NQE38364.1"/>
    <property type="molecule type" value="Genomic_DNA"/>
</dbReference>
<dbReference type="Pfam" id="PF00589">
    <property type="entry name" value="Phage_integrase"/>
    <property type="match status" value="1"/>
</dbReference>
<accession>A0ABX2D719</accession>
<dbReference type="Gene3D" id="1.10.443.10">
    <property type="entry name" value="Intergrase catalytic core"/>
    <property type="match status" value="1"/>
</dbReference>
<gene>
    <name evidence="3" type="primary">xerD_6</name>
    <name evidence="3" type="ORF">E5S67_06149</name>
</gene>
<reference evidence="3 4" key="1">
    <citation type="journal article" date="2020" name="Sci. Rep.">
        <title>A novel cyanobacterial geosmin producer, revising GeoA distribution and dispersion patterns in Bacteria.</title>
        <authorList>
            <person name="Churro C."/>
            <person name="Semedo-Aguiar A.P."/>
            <person name="Silva A.D."/>
            <person name="Pereira-Leal J.B."/>
            <person name="Leite R.B."/>
        </authorList>
    </citation>
    <scope>NUCLEOTIDE SEQUENCE [LARGE SCALE GENOMIC DNA]</scope>
    <source>
        <strain evidence="3 4">IPMA8</strain>
    </source>
</reference>
<dbReference type="PANTHER" id="PTHR30349">
    <property type="entry name" value="PHAGE INTEGRASE-RELATED"/>
    <property type="match status" value="1"/>
</dbReference>
<protein>
    <submittedName>
        <fullName evidence="3">Tyrosine recombinase XerD</fullName>
    </submittedName>
</protein>
<evidence type="ECO:0000313" key="3">
    <source>
        <dbReference type="EMBL" id="NQE38364.1"/>
    </source>
</evidence>
<dbReference type="SUPFAM" id="SSF56349">
    <property type="entry name" value="DNA breaking-rejoining enzymes"/>
    <property type="match status" value="1"/>
</dbReference>
<comment type="caution">
    <text evidence="3">The sequence shown here is derived from an EMBL/GenBank/DDBJ whole genome shotgun (WGS) entry which is preliminary data.</text>
</comment>
<dbReference type="InterPro" id="IPR050090">
    <property type="entry name" value="Tyrosine_recombinase_XerCD"/>
</dbReference>
<keyword evidence="1" id="KW-0233">DNA recombination</keyword>
<name>A0ABX2D719_9CYAN</name>
<dbReference type="InterPro" id="IPR002104">
    <property type="entry name" value="Integrase_catalytic"/>
</dbReference>
<dbReference type="Proteomes" id="UP000702425">
    <property type="component" value="Unassembled WGS sequence"/>
</dbReference>
<dbReference type="PROSITE" id="PS51898">
    <property type="entry name" value="TYR_RECOMBINASE"/>
    <property type="match status" value="1"/>
</dbReference>
<dbReference type="InterPro" id="IPR013762">
    <property type="entry name" value="Integrase-like_cat_sf"/>
</dbReference>
<evidence type="ECO:0000313" key="4">
    <source>
        <dbReference type="Proteomes" id="UP000702425"/>
    </source>
</evidence>
<dbReference type="InterPro" id="IPR011010">
    <property type="entry name" value="DNA_brk_join_enz"/>
</dbReference>
<evidence type="ECO:0000259" key="2">
    <source>
        <dbReference type="PROSITE" id="PS51898"/>
    </source>
</evidence>
<evidence type="ECO:0000256" key="1">
    <source>
        <dbReference type="ARBA" id="ARBA00023172"/>
    </source>
</evidence>